<dbReference type="HOGENOM" id="CLU_2851217_0_0_1"/>
<evidence type="ECO:0000313" key="2">
    <source>
        <dbReference type="EMBL" id="KIK41385.1"/>
    </source>
</evidence>
<sequence>MLILRFIATLGLLCDPRGFTPIHDFDTQASVDINFPASYCWIRKFLMQTPSGSRPIAPALTSRAI</sequence>
<dbReference type="EMBL" id="KN835270">
    <property type="protein sequence ID" value="KIK41385.1"/>
    <property type="molecule type" value="Genomic_DNA"/>
</dbReference>
<organism evidence="2 3">
    <name type="scientific">Suillus luteus UH-Slu-Lm8-n1</name>
    <dbReference type="NCBI Taxonomy" id="930992"/>
    <lineage>
        <taxon>Eukaryota</taxon>
        <taxon>Fungi</taxon>
        <taxon>Dikarya</taxon>
        <taxon>Basidiomycota</taxon>
        <taxon>Agaricomycotina</taxon>
        <taxon>Agaricomycetes</taxon>
        <taxon>Agaricomycetidae</taxon>
        <taxon>Boletales</taxon>
        <taxon>Suillineae</taxon>
        <taxon>Suillaceae</taxon>
        <taxon>Suillus</taxon>
    </lineage>
</organism>
<reference evidence="2 3" key="1">
    <citation type="submission" date="2014-04" db="EMBL/GenBank/DDBJ databases">
        <authorList>
            <consortium name="DOE Joint Genome Institute"/>
            <person name="Kuo A."/>
            <person name="Ruytinx J."/>
            <person name="Rineau F."/>
            <person name="Colpaert J."/>
            <person name="Kohler A."/>
            <person name="Nagy L.G."/>
            <person name="Floudas D."/>
            <person name="Copeland A."/>
            <person name="Barry K.W."/>
            <person name="Cichocki N."/>
            <person name="Veneault-Fourrey C."/>
            <person name="LaButti K."/>
            <person name="Lindquist E.A."/>
            <person name="Lipzen A."/>
            <person name="Lundell T."/>
            <person name="Morin E."/>
            <person name="Murat C."/>
            <person name="Sun H."/>
            <person name="Tunlid A."/>
            <person name="Henrissat B."/>
            <person name="Grigoriev I.V."/>
            <person name="Hibbett D.S."/>
            <person name="Martin F."/>
            <person name="Nordberg H.P."/>
            <person name="Cantor M.N."/>
            <person name="Hua S.X."/>
        </authorList>
    </citation>
    <scope>NUCLEOTIDE SEQUENCE [LARGE SCALE GENOMIC DNA]</scope>
    <source>
        <strain evidence="2 3">UH-Slu-Lm8-n1</strain>
    </source>
</reference>
<dbReference type="InParanoid" id="A0A0C9ZTZ0"/>
<reference evidence="3" key="2">
    <citation type="submission" date="2015-01" db="EMBL/GenBank/DDBJ databases">
        <title>Evolutionary Origins and Diversification of the Mycorrhizal Mutualists.</title>
        <authorList>
            <consortium name="DOE Joint Genome Institute"/>
            <consortium name="Mycorrhizal Genomics Consortium"/>
            <person name="Kohler A."/>
            <person name="Kuo A."/>
            <person name="Nagy L.G."/>
            <person name="Floudas D."/>
            <person name="Copeland A."/>
            <person name="Barry K.W."/>
            <person name="Cichocki N."/>
            <person name="Veneault-Fourrey C."/>
            <person name="LaButti K."/>
            <person name="Lindquist E.A."/>
            <person name="Lipzen A."/>
            <person name="Lundell T."/>
            <person name="Morin E."/>
            <person name="Murat C."/>
            <person name="Riley R."/>
            <person name="Ohm R."/>
            <person name="Sun H."/>
            <person name="Tunlid A."/>
            <person name="Henrissat B."/>
            <person name="Grigoriev I.V."/>
            <person name="Hibbett D.S."/>
            <person name="Martin F."/>
        </authorList>
    </citation>
    <scope>NUCLEOTIDE SEQUENCE [LARGE SCALE GENOMIC DNA]</scope>
    <source>
        <strain evidence="3">UH-Slu-Lm8-n1</strain>
    </source>
</reference>
<keyword evidence="3" id="KW-1185">Reference proteome</keyword>
<protein>
    <submittedName>
        <fullName evidence="2">Uncharacterized protein</fullName>
    </submittedName>
</protein>
<gene>
    <name evidence="2" type="ORF">CY34DRAFT_806111</name>
</gene>
<dbReference type="Proteomes" id="UP000054485">
    <property type="component" value="Unassembled WGS sequence"/>
</dbReference>
<proteinExistence type="predicted"/>
<accession>A0A0C9ZTZ0</accession>
<feature type="chain" id="PRO_5002206938" evidence="1">
    <location>
        <begin position="19"/>
        <end position="65"/>
    </location>
</feature>
<dbReference type="AlphaFoldDB" id="A0A0C9ZTZ0"/>
<feature type="signal peptide" evidence="1">
    <location>
        <begin position="1"/>
        <end position="18"/>
    </location>
</feature>
<name>A0A0C9ZTZ0_9AGAM</name>
<evidence type="ECO:0000313" key="3">
    <source>
        <dbReference type="Proteomes" id="UP000054485"/>
    </source>
</evidence>
<evidence type="ECO:0000256" key="1">
    <source>
        <dbReference type="SAM" id="SignalP"/>
    </source>
</evidence>
<keyword evidence="1" id="KW-0732">Signal</keyword>